<dbReference type="GO" id="GO:0016746">
    <property type="term" value="F:acyltransferase activity"/>
    <property type="evidence" value="ECO:0007669"/>
    <property type="project" value="UniProtKB-KW"/>
</dbReference>
<evidence type="ECO:0000256" key="3">
    <source>
        <dbReference type="ARBA" id="ARBA00023315"/>
    </source>
</evidence>
<dbReference type="PANTHER" id="PTHR18919:SF139">
    <property type="entry name" value="THIOLASE-LIKE PROTEIN TYPE 1 ADDITIONAL C-TERMINAL DOMAIN-CONTAINING PROTEIN"/>
    <property type="match status" value="1"/>
</dbReference>
<evidence type="ECO:0000256" key="1">
    <source>
        <dbReference type="ARBA" id="ARBA00010982"/>
    </source>
</evidence>
<dbReference type="Gene3D" id="2.40.50.840">
    <property type="match status" value="1"/>
</dbReference>
<comment type="similarity">
    <text evidence="1">Belongs to the thiolase-like superfamily. Thiolase family.</text>
</comment>
<evidence type="ECO:0000256" key="2">
    <source>
        <dbReference type="ARBA" id="ARBA00022679"/>
    </source>
</evidence>
<keyword evidence="2" id="KW-0808">Transferase</keyword>
<dbReference type="InterPro" id="IPR016039">
    <property type="entry name" value="Thiolase-like"/>
</dbReference>
<accession>A0A7T4UP82</accession>
<dbReference type="SUPFAM" id="SSF53901">
    <property type="entry name" value="Thiolase-like"/>
    <property type="match status" value="1"/>
</dbReference>
<dbReference type="Proteomes" id="UP000596063">
    <property type="component" value="Chromosome"/>
</dbReference>
<organism evidence="5 6">
    <name type="scientific">Spongiibacter nanhainus</name>
    <dbReference type="NCBI Taxonomy" id="2794344"/>
    <lineage>
        <taxon>Bacteria</taxon>
        <taxon>Pseudomonadati</taxon>
        <taxon>Pseudomonadota</taxon>
        <taxon>Gammaproteobacteria</taxon>
        <taxon>Cellvibrionales</taxon>
        <taxon>Spongiibacteraceae</taxon>
        <taxon>Spongiibacter</taxon>
    </lineage>
</organism>
<dbReference type="EMBL" id="CP066167">
    <property type="protein sequence ID" value="QQD17332.1"/>
    <property type="molecule type" value="Genomic_DNA"/>
</dbReference>
<reference evidence="5 6" key="1">
    <citation type="submission" date="2020-12" db="EMBL/GenBank/DDBJ databases">
        <authorList>
            <person name="Shan Y."/>
        </authorList>
    </citation>
    <scope>NUCLEOTIDE SEQUENCE [LARGE SCALE GENOMIC DNA]</scope>
    <source>
        <strain evidence="6">csc3.9</strain>
    </source>
</reference>
<evidence type="ECO:0000313" key="6">
    <source>
        <dbReference type="Proteomes" id="UP000596063"/>
    </source>
</evidence>
<keyword evidence="3" id="KW-0012">Acyltransferase</keyword>
<feature type="domain" description="Thiolase-like protein type 1 additional C-terminal" evidence="4">
    <location>
        <begin position="407"/>
        <end position="492"/>
    </location>
</feature>
<gene>
    <name evidence="5" type="ORF">I6N98_13280</name>
</gene>
<dbReference type="AlphaFoldDB" id="A0A7T4UP82"/>
<name>A0A7T4UP82_9GAMM</name>
<dbReference type="KEGG" id="snan:I6N98_13280"/>
<sequence length="500" mass="53403">MSISKSQQAVIVGIGEVTEKLDAGVIGREPMRLIVEAIEQAIIDCGADAGQLKNSLSALRIINQMGWAYEDIAGLTASTLGLQNIECEESPVGGNMPTLYLTDAAKQVQSGEQKMVVIAGGEATASLMAAGKLQQRPDWTPPAAGRPRPKKADFFHPEALKYGLNMPVDVYPLYDNAIRAAWGQSFEEAQLESGVIGAGMAAAAAENPYSWMGMALESDDISQPSENNRMVVHPYTKWMIANPVVNQASACIVTSYETAMALGIAEEKLVYVGSGVGGAEPRDILSRSGFTEAHAMSAVLKKTLDVNGVEGEPELVELYSCFPCVPKLARRALGLSEEKKLSVTGGLTFFGAPVNNYMGHAITAMVRALRAGQGGNGLLYGNGEFVTKHHAVMLYRRPVAAAVENVDLQPELDANYGDVPEVLPEFEGVSSIESYVVWYGRDGAPERATVVCRTESGKRHLAAVKSADTLSLLVSDKEEAVGQTGVSQVGEDGMNYWQVV</sequence>
<dbReference type="Gene3D" id="3.40.47.10">
    <property type="match status" value="1"/>
</dbReference>
<evidence type="ECO:0000313" key="5">
    <source>
        <dbReference type="EMBL" id="QQD17332.1"/>
    </source>
</evidence>
<protein>
    <recommendedName>
        <fullName evidence="4">Thiolase-like protein type 1 additional C-terminal domain-containing protein</fullName>
    </recommendedName>
</protein>
<dbReference type="RefSeq" id="WP_198568834.1">
    <property type="nucleotide sequence ID" value="NZ_CP066167.1"/>
</dbReference>
<dbReference type="InterPro" id="IPR040771">
    <property type="entry name" value="TLP1_add_C"/>
</dbReference>
<keyword evidence="6" id="KW-1185">Reference proteome</keyword>
<dbReference type="PANTHER" id="PTHR18919">
    <property type="entry name" value="ACETYL-COA C-ACYLTRANSFERASE"/>
    <property type="match status" value="1"/>
</dbReference>
<dbReference type="Pfam" id="PF18313">
    <property type="entry name" value="TLP1_add_C"/>
    <property type="match status" value="1"/>
</dbReference>
<evidence type="ECO:0000259" key="4">
    <source>
        <dbReference type="Pfam" id="PF18313"/>
    </source>
</evidence>
<proteinExistence type="inferred from homology"/>